<organism evidence="1 2">
    <name type="scientific">Leptospira weilii serovar Topaz str. LT2116</name>
    <dbReference type="NCBI Taxonomy" id="1088540"/>
    <lineage>
        <taxon>Bacteria</taxon>
        <taxon>Pseudomonadati</taxon>
        <taxon>Spirochaetota</taxon>
        <taxon>Spirochaetia</taxon>
        <taxon>Leptospirales</taxon>
        <taxon>Leptospiraceae</taxon>
        <taxon>Leptospira</taxon>
    </lineage>
</organism>
<reference evidence="1 2" key="1">
    <citation type="submission" date="2013-01" db="EMBL/GenBank/DDBJ databases">
        <authorList>
            <person name="Harkins D.M."/>
            <person name="Durkin A.S."/>
            <person name="Brinkac L.M."/>
            <person name="Haft D.H."/>
            <person name="Selengut J.D."/>
            <person name="Sanka R."/>
            <person name="DePew J."/>
            <person name="Purushe J."/>
            <person name="Tulsiani S.M."/>
            <person name="Graham G.C."/>
            <person name="Burns M.-A."/>
            <person name="Dohnt M.F."/>
            <person name="Smythe L.D."/>
            <person name="McKay D.B."/>
            <person name="Craig S.B."/>
            <person name="Vinetz J.M."/>
            <person name="Sutton G.G."/>
            <person name="Nierman W.C."/>
            <person name="Fouts D.E."/>
        </authorList>
    </citation>
    <scope>NUCLEOTIDE SEQUENCE [LARGE SCALE GENOMIC DNA]</scope>
    <source>
        <strain evidence="1 2">LT2116</strain>
    </source>
</reference>
<protein>
    <submittedName>
        <fullName evidence="1">Uncharacterized protein</fullName>
    </submittedName>
</protein>
<evidence type="ECO:0000313" key="1">
    <source>
        <dbReference type="EMBL" id="EMF80547.1"/>
    </source>
</evidence>
<comment type="caution">
    <text evidence="1">The sequence shown here is derived from an EMBL/GenBank/DDBJ whole genome shotgun (WGS) entry which is preliminary data.</text>
</comment>
<gene>
    <name evidence="1" type="ORF">LEP1GSC188_3721</name>
</gene>
<dbReference type="EMBL" id="AHOR02000048">
    <property type="protein sequence ID" value="EMF80547.1"/>
    <property type="molecule type" value="Genomic_DNA"/>
</dbReference>
<proteinExistence type="predicted"/>
<name>M3FJD3_9LEPT</name>
<sequence>MGIPVFKSFQETLFKEFIGTTFSTRRKVSYSFGKSRSKDFLFPFWIKKEYKNDSYKRIPAILFRVKDQRKKGKRNCASSKEKLGFTWIGEKDRTKISVLQTRGIFSYNGFGEKCLLYG</sequence>
<evidence type="ECO:0000313" key="2">
    <source>
        <dbReference type="Proteomes" id="UP000011770"/>
    </source>
</evidence>
<dbReference type="AlphaFoldDB" id="M3FJD3"/>
<dbReference type="Proteomes" id="UP000011770">
    <property type="component" value="Unassembled WGS sequence"/>
</dbReference>
<accession>M3FJD3</accession>